<dbReference type="Gene3D" id="3.90.380.10">
    <property type="entry name" value="Naphthalene 1,2-dioxygenase Alpha Subunit, Chain A, domain 1"/>
    <property type="match status" value="2"/>
</dbReference>
<dbReference type="EMBL" id="UINC01019995">
    <property type="protein sequence ID" value="SVA84393.1"/>
    <property type="molecule type" value="Genomic_DNA"/>
</dbReference>
<dbReference type="PANTHER" id="PTHR43756:SF5">
    <property type="entry name" value="CHOLINE MONOOXYGENASE, CHLOROPLASTIC"/>
    <property type="match status" value="1"/>
</dbReference>
<evidence type="ECO:0000256" key="2">
    <source>
        <dbReference type="ARBA" id="ARBA00022714"/>
    </source>
</evidence>
<dbReference type="SUPFAM" id="SSF55961">
    <property type="entry name" value="Bet v1-like"/>
    <property type="match status" value="1"/>
</dbReference>
<evidence type="ECO:0000256" key="6">
    <source>
        <dbReference type="ARBA" id="ARBA00023014"/>
    </source>
</evidence>
<dbReference type="InterPro" id="IPR015879">
    <property type="entry name" value="Ring_hydroxy_dOase_asu_C_dom"/>
</dbReference>
<keyword evidence="4" id="KW-0560">Oxidoreductase</keyword>
<dbReference type="PANTHER" id="PTHR43756">
    <property type="entry name" value="CHOLINE MONOOXYGENASE, CHLOROPLASTIC"/>
    <property type="match status" value="1"/>
</dbReference>
<dbReference type="PRINTS" id="PR00090">
    <property type="entry name" value="RNGDIOXGNASE"/>
</dbReference>
<keyword evidence="6" id="KW-0411">Iron-sulfur</keyword>
<evidence type="ECO:0000313" key="9">
    <source>
        <dbReference type="EMBL" id="SVA84393.1"/>
    </source>
</evidence>
<dbReference type="GO" id="GO:0005506">
    <property type="term" value="F:iron ion binding"/>
    <property type="evidence" value="ECO:0007669"/>
    <property type="project" value="InterPro"/>
</dbReference>
<dbReference type="Gene3D" id="2.102.10.10">
    <property type="entry name" value="Rieske [2Fe-2S] iron-sulphur domain"/>
    <property type="match status" value="1"/>
</dbReference>
<dbReference type="InterPro" id="IPR001663">
    <property type="entry name" value="Rng_hydr_dOase-A"/>
</dbReference>
<evidence type="ECO:0000256" key="4">
    <source>
        <dbReference type="ARBA" id="ARBA00023002"/>
    </source>
</evidence>
<evidence type="ECO:0000256" key="7">
    <source>
        <dbReference type="ARBA" id="ARBA00023027"/>
    </source>
</evidence>
<feature type="domain" description="Rieske" evidence="8">
    <location>
        <begin position="33"/>
        <end position="141"/>
    </location>
</feature>
<dbReference type="InterPro" id="IPR036922">
    <property type="entry name" value="Rieske_2Fe-2S_sf"/>
</dbReference>
<dbReference type="PROSITE" id="PS00570">
    <property type="entry name" value="RING_HYDROXYL_ALPHA"/>
    <property type="match status" value="1"/>
</dbReference>
<dbReference type="Pfam" id="PF00355">
    <property type="entry name" value="Rieske"/>
    <property type="match status" value="1"/>
</dbReference>
<dbReference type="CDD" id="cd03469">
    <property type="entry name" value="Rieske_RO_Alpha_N"/>
    <property type="match status" value="1"/>
</dbReference>
<comment type="cofactor">
    <cofactor evidence="1">
        <name>Fe cation</name>
        <dbReference type="ChEBI" id="CHEBI:24875"/>
    </cofactor>
</comment>
<dbReference type="SUPFAM" id="SSF50022">
    <property type="entry name" value="ISP domain"/>
    <property type="match status" value="1"/>
</dbReference>
<organism evidence="9">
    <name type="scientific">marine metagenome</name>
    <dbReference type="NCBI Taxonomy" id="408172"/>
    <lineage>
        <taxon>unclassified sequences</taxon>
        <taxon>metagenomes</taxon>
        <taxon>ecological metagenomes</taxon>
    </lineage>
</organism>
<evidence type="ECO:0000256" key="3">
    <source>
        <dbReference type="ARBA" id="ARBA00022723"/>
    </source>
</evidence>
<dbReference type="GO" id="GO:0016491">
    <property type="term" value="F:oxidoreductase activity"/>
    <property type="evidence" value="ECO:0007669"/>
    <property type="project" value="UniProtKB-KW"/>
</dbReference>
<dbReference type="InterPro" id="IPR015881">
    <property type="entry name" value="ARHD_Rieske_2Fe_2S"/>
</dbReference>
<dbReference type="PROSITE" id="PS51296">
    <property type="entry name" value="RIESKE"/>
    <property type="match status" value="1"/>
</dbReference>
<keyword evidence="3" id="KW-0479">Metal-binding</keyword>
<keyword evidence="2" id="KW-0001">2Fe-2S</keyword>
<reference evidence="9" key="1">
    <citation type="submission" date="2018-05" db="EMBL/GenBank/DDBJ databases">
        <authorList>
            <person name="Lanie J.A."/>
            <person name="Ng W.-L."/>
            <person name="Kazmierczak K.M."/>
            <person name="Andrzejewski T.M."/>
            <person name="Davidsen T.M."/>
            <person name="Wayne K.J."/>
            <person name="Tettelin H."/>
            <person name="Glass J.I."/>
            <person name="Rusch D."/>
            <person name="Podicherti R."/>
            <person name="Tsui H.-C.T."/>
            <person name="Winkler M.E."/>
        </authorList>
    </citation>
    <scope>NUCLEOTIDE SEQUENCE</scope>
</reference>
<protein>
    <recommendedName>
        <fullName evidence="8">Rieske domain-containing protein</fullName>
    </recommendedName>
</protein>
<evidence type="ECO:0000256" key="5">
    <source>
        <dbReference type="ARBA" id="ARBA00023004"/>
    </source>
</evidence>
<evidence type="ECO:0000259" key="8">
    <source>
        <dbReference type="PROSITE" id="PS51296"/>
    </source>
</evidence>
<keyword evidence="5" id="KW-0408">Iron</keyword>
<evidence type="ECO:0000256" key="1">
    <source>
        <dbReference type="ARBA" id="ARBA00001962"/>
    </source>
</evidence>
<dbReference type="GO" id="GO:0051537">
    <property type="term" value="F:2 iron, 2 sulfur cluster binding"/>
    <property type="evidence" value="ECO:0007669"/>
    <property type="project" value="UniProtKB-KW"/>
</dbReference>
<sequence>MDQKTTTYTLPAELYHENAFFKVEKDRIFFNEWQWVGRSELVKNPGQFITAEITNSPILIIRDNNNVLRGFHNVCRHRASKILLDKKGNCKSLVCPYHGWRYGLNGKLQNSPHFFGAEDFNPDNFSLFPIKVSEEFGLVFVNINVDSESLTSWLGPFTEMVNRVYKSNFVFHNEITFDVNANWKTYVDNYQEGYHIPLIHPQLNRDVVWQEYTLTNADSTSIHSVPPKSGSHEPGSFGWHFPNIIFNAYGRGAVFQRIEPLKPKWCRVIYNLFRPSDVSEEDFESNEGQYQKEVSIEDQKIVPLVQQNLETGIYQAGPLSPKYESGLAYFHQLLMERIGIGE</sequence>
<proteinExistence type="predicted"/>
<name>A0A381Z6J0_9ZZZZ</name>
<accession>A0A381Z6J0</accession>
<gene>
    <name evidence="9" type="ORF">METZ01_LOCUS137247</name>
</gene>
<dbReference type="AlphaFoldDB" id="A0A381Z6J0"/>
<keyword evidence="7" id="KW-0520">NAD</keyword>
<dbReference type="InterPro" id="IPR017941">
    <property type="entry name" value="Rieske_2Fe-2S"/>
</dbReference>
<dbReference type="Pfam" id="PF00848">
    <property type="entry name" value="Ring_hydroxyl_A"/>
    <property type="match status" value="1"/>
</dbReference>